<keyword evidence="6" id="KW-0645">Protease</keyword>
<dbReference type="InterPro" id="IPR033413">
    <property type="entry name" value="DUF5117"/>
</dbReference>
<dbReference type="GO" id="GO:0006508">
    <property type="term" value="P:proteolysis"/>
    <property type="evidence" value="ECO:0007669"/>
    <property type="project" value="UniProtKB-KW"/>
</dbReference>
<dbReference type="CDD" id="cd04276">
    <property type="entry name" value="ZnMc_MMP_like_2"/>
    <property type="match status" value="1"/>
</dbReference>
<feature type="compositionally biased region" description="Low complexity" evidence="1">
    <location>
        <begin position="29"/>
        <end position="43"/>
    </location>
</feature>
<dbReference type="InterPro" id="IPR024079">
    <property type="entry name" value="MetalloPept_cat_dom_sf"/>
</dbReference>
<dbReference type="Proteomes" id="UP000220133">
    <property type="component" value="Chromosome"/>
</dbReference>
<keyword evidence="7" id="KW-1185">Reference proteome</keyword>
<dbReference type="SUPFAM" id="SSF55486">
    <property type="entry name" value="Metalloproteases ('zincins'), catalytic domain"/>
    <property type="match status" value="1"/>
</dbReference>
<keyword evidence="2" id="KW-0732">Signal</keyword>
<dbReference type="Pfam" id="PF17148">
    <property type="entry name" value="DUF5117"/>
    <property type="match status" value="1"/>
</dbReference>
<dbReference type="PROSITE" id="PS51257">
    <property type="entry name" value="PROKAR_LIPOPROTEIN"/>
    <property type="match status" value="1"/>
</dbReference>
<organism evidence="6 7">
    <name type="scientific">Chitinophaga caeni</name>
    <dbReference type="NCBI Taxonomy" id="2029983"/>
    <lineage>
        <taxon>Bacteria</taxon>
        <taxon>Pseudomonadati</taxon>
        <taxon>Bacteroidota</taxon>
        <taxon>Chitinophagia</taxon>
        <taxon>Chitinophagales</taxon>
        <taxon>Chitinophagaceae</taxon>
        <taxon>Chitinophaga</taxon>
    </lineage>
</organism>
<proteinExistence type="predicted"/>
<dbReference type="RefSeq" id="WP_098195578.1">
    <property type="nucleotide sequence ID" value="NZ_CP023777.1"/>
</dbReference>
<dbReference type="Pfam" id="PF17162">
    <property type="entry name" value="DUF5118"/>
    <property type="match status" value="1"/>
</dbReference>
<feature type="domain" description="DUF5118" evidence="5">
    <location>
        <begin position="49"/>
        <end position="98"/>
    </location>
</feature>
<feature type="signal peptide" evidence="2">
    <location>
        <begin position="1"/>
        <end position="20"/>
    </location>
</feature>
<dbReference type="PANTHER" id="PTHR38478">
    <property type="entry name" value="PEPTIDASE M1A AND M12B"/>
    <property type="match status" value="1"/>
</dbReference>
<dbReference type="InterPro" id="IPR032534">
    <property type="entry name" value="EcxA_zinc-bd"/>
</dbReference>
<evidence type="ECO:0000259" key="4">
    <source>
        <dbReference type="Pfam" id="PF17148"/>
    </source>
</evidence>
<protein>
    <submittedName>
        <fullName evidence="6">Zinc-dependent metalloprotease</fullName>
    </submittedName>
</protein>
<dbReference type="GO" id="GO:0008237">
    <property type="term" value="F:metallopeptidase activity"/>
    <property type="evidence" value="ECO:0007669"/>
    <property type="project" value="UniProtKB-KW"/>
</dbReference>
<feature type="region of interest" description="Disordered" evidence="1">
    <location>
        <begin position="24"/>
        <end position="48"/>
    </location>
</feature>
<dbReference type="InterPro" id="IPR033428">
    <property type="entry name" value="DUF5118"/>
</dbReference>
<dbReference type="EMBL" id="CP023777">
    <property type="protein sequence ID" value="ATL49210.1"/>
    <property type="molecule type" value="Genomic_DNA"/>
</dbReference>
<dbReference type="OrthoDB" id="9776599at2"/>
<feature type="domain" description="DUF5117" evidence="4">
    <location>
        <begin position="108"/>
        <end position="297"/>
    </location>
</feature>
<reference evidence="6 7" key="1">
    <citation type="submission" date="2017-10" db="EMBL/GenBank/DDBJ databases">
        <title>Paenichitinophaga pekingensis gen. nov., sp. nov., isolated from activated sludge.</title>
        <authorList>
            <person name="Jin D."/>
            <person name="Kong X."/>
            <person name="Deng Y."/>
            <person name="Bai Z."/>
        </authorList>
    </citation>
    <scope>NUCLEOTIDE SEQUENCE [LARGE SCALE GENOMIC DNA]</scope>
    <source>
        <strain evidence="6 7">13</strain>
    </source>
</reference>
<feature type="domain" description="EcxA zinc-binding" evidence="3">
    <location>
        <begin position="430"/>
        <end position="740"/>
    </location>
</feature>
<feature type="chain" id="PRO_5013127070" evidence="2">
    <location>
        <begin position="21"/>
        <end position="820"/>
    </location>
</feature>
<gene>
    <name evidence="6" type="ORF">COR50_19650</name>
</gene>
<accession>A0A291QZ25</accession>
<evidence type="ECO:0000313" key="6">
    <source>
        <dbReference type="EMBL" id="ATL49210.1"/>
    </source>
</evidence>
<name>A0A291QZ25_9BACT</name>
<evidence type="ECO:0000313" key="7">
    <source>
        <dbReference type="Proteomes" id="UP000220133"/>
    </source>
</evidence>
<sequence length="820" mass="93609">MKKYAYLSLCLALASCAIFKGGKKKNQKKSPATTTATKPATPANKNGVKPFKTIIKPGFQHHEGLFTVHNSVAFDSLFFEIPDSLFGRDIMVINRISKMPGGMHLYAGESLDESMISFEKGPNENIRIRYRYVISDADSTNAISRAVKNSNNDPVIETLPIKAYGKDSLSYVVDVSKMIKDNRSLFNNVTNSSFTKNIEARSMRDHEVLDVTAYPINVNVKTLRNNESKGDSQKGVEKVPVSVETITSFVLLPKVPMQRRIFDPRVGFFADYSYEYADDQQKINIAKFINRWRLEPKPEDVERYKRGELVEPKQPIVYYIDPATPKQWRKYLILGVNDWQKAFEAAGFKNAIIAKEWPENDSTMHLDDARYSFINYFPSEIANAYGPNVHDPRSGQIIQSHIGWYHNVMQLVHDWYMIQAGPNDPQARKAKFDTELMGQLIRFVSSHEVGHTLGLRHNFGSSSKTPVDSLRSISYLRKHGHTASIMDYARFNYVAQPEDHIPQELLFPRIGEYDTWAIKWGYKDNFTPDDKEDKKIMNRMTTAALQQNDRLWFGDGETMQTDPRNLTEDLGDDVIKANTYGIKNLKRVMDGLPNWTQESSGFHNTMAEMYKQVQSQYFRYMNHVIRQVGATMFTIHVGDYSNPAYVPVSREKQVRALKFFNDELFNTPNWLLDSKVTDIVGNPDKDDFLMDLQARVINTLLDAKKLNAIIGNENRFGDKTIGIKEFLSILHNGVWNELNDSHLKIDTYRRPLQKAYIGALSAILLATEADVRESDAATIANAELQQLDKQIKQASTRTSDFLTKAHLSDLSSRIKKVYSN</sequence>
<evidence type="ECO:0000259" key="5">
    <source>
        <dbReference type="Pfam" id="PF17162"/>
    </source>
</evidence>
<evidence type="ECO:0000259" key="3">
    <source>
        <dbReference type="Pfam" id="PF16313"/>
    </source>
</evidence>
<dbReference type="PANTHER" id="PTHR38478:SF1">
    <property type="entry name" value="ZINC DEPENDENT METALLOPROTEASE DOMAIN LIPOPROTEIN"/>
    <property type="match status" value="1"/>
</dbReference>
<keyword evidence="6" id="KW-0378">Hydrolase</keyword>
<dbReference type="KEGG" id="cbae:COR50_19650"/>
<dbReference type="Gene3D" id="3.40.390.10">
    <property type="entry name" value="Collagenase (Catalytic Domain)"/>
    <property type="match status" value="1"/>
</dbReference>
<evidence type="ECO:0000256" key="1">
    <source>
        <dbReference type="SAM" id="MobiDB-lite"/>
    </source>
</evidence>
<dbReference type="InterPro" id="IPR034032">
    <property type="entry name" value="Zn_MMP-like_bac"/>
</dbReference>
<dbReference type="Pfam" id="PF16313">
    <property type="entry name" value="DUF4953"/>
    <property type="match status" value="1"/>
</dbReference>
<evidence type="ECO:0000256" key="2">
    <source>
        <dbReference type="SAM" id="SignalP"/>
    </source>
</evidence>
<dbReference type="AlphaFoldDB" id="A0A291QZ25"/>
<keyword evidence="6" id="KW-0482">Metalloprotease</keyword>